<reference evidence="2" key="1">
    <citation type="submission" date="2017-09" db="EMBL/GenBank/DDBJ databases">
        <title>Depth-based differentiation of microbial function through sediment-hosted aquifers and enrichment of novel symbionts in the deep terrestrial subsurface.</title>
        <authorList>
            <person name="Probst A.J."/>
            <person name="Ladd B."/>
            <person name="Jarett J.K."/>
            <person name="Geller-Mcgrath D.E."/>
            <person name="Sieber C.M.K."/>
            <person name="Emerson J.B."/>
            <person name="Anantharaman K."/>
            <person name="Thomas B.C."/>
            <person name="Malmstrom R."/>
            <person name="Stieglmeier M."/>
            <person name="Klingl A."/>
            <person name="Woyke T."/>
            <person name="Ryan C.M."/>
            <person name="Banfield J.F."/>
        </authorList>
    </citation>
    <scope>NUCLEOTIDE SEQUENCE [LARGE SCALE GENOMIC DNA]</scope>
</reference>
<comment type="caution">
    <text evidence="1">The sequence shown here is derived from an EMBL/GenBank/DDBJ whole genome shotgun (WGS) entry which is preliminary data.</text>
</comment>
<dbReference type="Proteomes" id="UP000230251">
    <property type="component" value="Unassembled WGS sequence"/>
</dbReference>
<organism evidence="1 2">
    <name type="scientific">Candidatus Uhrbacteria bacterium CG_4_9_14_0_2_um_filter_41_50</name>
    <dbReference type="NCBI Taxonomy" id="1975031"/>
    <lineage>
        <taxon>Bacteria</taxon>
        <taxon>Candidatus Uhriibacteriota</taxon>
    </lineage>
</organism>
<gene>
    <name evidence="1" type="ORF">CO057_04480</name>
</gene>
<dbReference type="EMBL" id="PFSI01000067">
    <property type="protein sequence ID" value="PJC24139.1"/>
    <property type="molecule type" value="Genomic_DNA"/>
</dbReference>
<proteinExistence type="predicted"/>
<dbReference type="AlphaFoldDB" id="A0A2M8EN33"/>
<accession>A0A2M8EN33</accession>
<evidence type="ECO:0000313" key="2">
    <source>
        <dbReference type="Proteomes" id="UP000230251"/>
    </source>
</evidence>
<protein>
    <submittedName>
        <fullName evidence="1">Uncharacterized protein</fullName>
    </submittedName>
</protein>
<name>A0A2M8EN33_9BACT</name>
<sequence>MRIFGLNALTKGCFCDTLLGRVVVFHCPHNTAKEANMRNLIQIALATLLAACANQQSGPSSLGEPAHTGGTKIAGPGDSAVEFITWHFPQDSTTSNITFTMLVPECDSIGSCRWISDIYGYTQHDVRTAPVRTVVQDAIDICWLTDENDEVVYNTNSLPDGDGNVSFRILKSTGSVTLVCDISRDAEAVTIGTNLQDLTNYKYVGEDFEWYGTYLNLNSWTKPASRVTIR</sequence>
<evidence type="ECO:0000313" key="1">
    <source>
        <dbReference type="EMBL" id="PJC24139.1"/>
    </source>
</evidence>